<evidence type="ECO:0000313" key="1">
    <source>
        <dbReference type="EMBL" id="SJL10586.1"/>
    </source>
</evidence>
<dbReference type="OMA" id="FMFAMNC"/>
<keyword evidence="2" id="KW-1185">Reference proteome</keyword>
<accession>A0A284RP87</accession>
<gene>
    <name evidence="1" type="ORF">ARMOST_13974</name>
</gene>
<dbReference type="Proteomes" id="UP000219338">
    <property type="component" value="Unassembled WGS sequence"/>
</dbReference>
<dbReference type="AlphaFoldDB" id="A0A284RP87"/>
<evidence type="ECO:0000313" key="2">
    <source>
        <dbReference type="Proteomes" id="UP000219338"/>
    </source>
</evidence>
<reference evidence="2" key="1">
    <citation type="journal article" date="2017" name="Nat. Ecol. Evol.">
        <title>Genome expansion and lineage-specific genetic innovations in the forest pathogenic fungi Armillaria.</title>
        <authorList>
            <person name="Sipos G."/>
            <person name="Prasanna A.N."/>
            <person name="Walter M.C."/>
            <person name="O'Connor E."/>
            <person name="Balint B."/>
            <person name="Krizsan K."/>
            <person name="Kiss B."/>
            <person name="Hess J."/>
            <person name="Varga T."/>
            <person name="Slot J."/>
            <person name="Riley R."/>
            <person name="Boka B."/>
            <person name="Rigling D."/>
            <person name="Barry K."/>
            <person name="Lee J."/>
            <person name="Mihaltcheva S."/>
            <person name="LaButti K."/>
            <person name="Lipzen A."/>
            <person name="Waldron R."/>
            <person name="Moloney N.M."/>
            <person name="Sperisen C."/>
            <person name="Kredics L."/>
            <person name="Vagvoelgyi C."/>
            <person name="Patrignani A."/>
            <person name="Fitzpatrick D."/>
            <person name="Nagy I."/>
            <person name="Doyle S."/>
            <person name="Anderson J.B."/>
            <person name="Grigoriev I.V."/>
            <person name="Gueldener U."/>
            <person name="Muensterkoetter M."/>
            <person name="Nagy L.G."/>
        </authorList>
    </citation>
    <scope>NUCLEOTIDE SEQUENCE [LARGE SCALE GENOMIC DNA]</scope>
    <source>
        <strain evidence="2">C18/9</strain>
    </source>
</reference>
<proteinExistence type="predicted"/>
<dbReference type="EMBL" id="FUEG01000012">
    <property type="protein sequence ID" value="SJL10586.1"/>
    <property type="molecule type" value="Genomic_DNA"/>
</dbReference>
<organism evidence="1 2">
    <name type="scientific">Armillaria ostoyae</name>
    <name type="common">Armillaria root rot fungus</name>
    <dbReference type="NCBI Taxonomy" id="47428"/>
    <lineage>
        <taxon>Eukaryota</taxon>
        <taxon>Fungi</taxon>
        <taxon>Dikarya</taxon>
        <taxon>Basidiomycota</taxon>
        <taxon>Agaricomycotina</taxon>
        <taxon>Agaricomycetes</taxon>
        <taxon>Agaricomycetidae</taxon>
        <taxon>Agaricales</taxon>
        <taxon>Marasmiineae</taxon>
        <taxon>Physalacriaceae</taxon>
        <taxon>Armillaria</taxon>
    </lineage>
</organism>
<sequence length="262" mass="28017">MPYQPPSPDAADTAIVEVEVVGANPNMVNIFVEDPPILSPDTRDSINSTGPHFLEAFNNQVLGRLNSNGIQASIPNLAMPGLDCAIALINAADVGLIVGAKLFMFAMNCGISPVLPAPLATGELPVIVYAVGGVISRSNLYFTLVYLFNHNPVGLFAAVLGHTGRFSPYWKPFPARERKTADPPINLVNDALEAAANCLRQMPLADLEKLEIHVKGFLHIQNALDITDTGFREVIRASCMIVNKALRRPADDGLNGPSGLLA</sequence>
<name>A0A284RP87_ARMOS</name>
<dbReference type="OrthoDB" id="2910447at2759"/>
<protein>
    <submittedName>
        <fullName evidence="1">Uncharacterized protein</fullName>
    </submittedName>
</protein>